<dbReference type="EMBL" id="BGPR01004020">
    <property type="protein sequence ID" value="GBM95011.1"/>
    <property type="molecule type" value="Genomic_DNA"/>
</dbReference>
<organism evidence="2 3">
    <name type="scientific">Araneus ventricosus</name>
    <name type="common">Orbweaver spider</name>
    <name type="synonym">Epeira ventricosa</name>
    <dbReference type="NCBI Taxonomy" id="182803"/>
    <lineage>
        <taxon>Eukaryota</taxon>
        <taxon>Metazoa</taxon>
        <taxon>Ecdysozoa</taxon>
        <taxon>Arthropoda</taxon>
        <taxon>Chelicerata</taxon>
        <taxon>Arachnida</taxon>
        <taxon>Araneae</taxon>
        <taxon>Araneomorphae</taxon>
        <taxon>Entelegynae</taxon>
        <taxon>Araneoidea</taxon>
        <taxon>Araneidae</taxon>
        <taxon>Araneus</taxon>
    </lineage>
</organism>
<gene>
    <name evidence="2" type="ORF">AVEN_271029_1</name>
</gene>
<protein>
    <submittedName>
        <fullName evidence="2">Uncharacterized protein</fullName>
    </submittedName>
</protein>
<keyword evidence="3" id="KW-1185">Reference proteome</keyword>
<accession>A0A4Y2JXI9</accession>
<dbReference type="AlphaFoldDB" id="A0A4Y2JXI9"/>
<sequence length="77" mass="8609">MKAEPHTTRVPTRTRRSATIGEQHHLEWTNHNSTISDLILLSTSITRVNVEQVDEKIVEPEMGASQSISEGVKVKMA</sequence>
<comment type="caution">
    <text evidence="2">The sequence shown here is derived from an EMBL/GenBank/DDBJ whole genome shotgun (WGS) entry which is preliminary data.</text>
</comment>
<feature type="region of interest" description="Disordered" evidence="1">
    <location>
        <begin position="1"/>
        <end position="25"/>
    </location>
</feature>
<evidence type="ECO:0000313" key="2">
    <source>
        <dbReference type="EMBL" id="GBM95011.1"/>
    </source>
</evidence>
<proteinExistence type="predicted"/>
<evidence type="ECO:0000313" key="3">
    <source>
        <dbReference type="Proteomes" id="UP000499080"/>
    </source>
</evidence>
<name>A0A4Y2JXI9_ARAVE</name>
<feature type="non-terminal residue" evidence="2">
    <location>
        <position position="77"/>
    </location>
</feature>
<dbReference type="Proteomes" id="UP000499080">
    <property type="component" value="Unassembled WGS sequence"/>
</dbReference>
<evidence type="ECO:0000256" key="1">
    <source>
        <dbReference type="SAM" id="MobiDB-lite"/>
    </source>
</evidence>
<reference evidence="2 3" key="1">
    <citation type="journal article" date="2019" name="Sci. Rep.">
        <title>Orb-weaving spider Araneus ventricosus genome elucidates the spidroin gene catalogue.</title>
        <authorList>
            <person name="Kono N."/>
            <person name="Nakamura H."/>
            <person name="Ohtoshi R."/>
            <person name="Moran D.A.P."/>
            <person name="Shinohara A."/>
            <person name="Yoshida Y."/>
            <person name="Fujiwara M."/>
            <person name="Mori M."/>
            <person name="Tomita M."/>
            <person name="Arakawa K."/>
        </authorList>
    </citation>
    <scope>NUCLEOTIDE SEQUENCE [LARGE SCALE GENOMIC DNA]</scope>
</reference>